<dbReference type="Proteomes" id="UP001431656">
    <property type="component" value="Chromosome"/>
</dbReference>
<feature type="transmembrane region" description="Helical" evidence="1">
    <location>
        <begin position="38"/>
        <end position="58"/>
    </location>
</feature>
<proteinExistence type="predicted"/>
<name>A0AAN0MFF6_9ACTN</name>
<dbReference type="EMBL" id="AP028056">
    <property type="protein sequence ID" value="BEH01618.1"/>
    <property type="molecule type" value="Genomic_DNA"/>
</dbReference>
<keyword evidence="1" id="KW-1133">Transmembrane helix</keyword>
<evidence type="ECO:0000256" key="1">
    <source>
        <dbReference type="SAM" id="Phobius"/>
    </source>
</evidence>
<accession>A0AAN0MFF6</accession>
<evidence type="ECO:0000313" key="3">
    <source>
        <dbReference type="Proteomes" id="UP001431656"/>
    </source>
</evidence>
<gene>
    <name evidence="2" type="ORF">brsh051_08990</name>
</gene>
<dbReference type="KEGG" id="broo:brsh051_08990"/>
<protein>
    <submittedName>
        <fullName evidence="2">Uncharacterized protein</fullName>
    </submittedName>
</protein>
<keyword evidence="1" id="KW-0812">Transmembrane</keyword>
<evidence type="ECO:0000313" key="2">
    <source>
        <dbReference type="EMBL" id="BEH01618.1"/>
    </source>
</evidence>
<organism evidence="2 3">
    <name type="scientific">Brooklawnia propionicigenes</name>
    <dbReference type="NCBI Taxonomy" id="3041175"/>
    <lineage>
        <taxon>Bacteria</taxon>
        <taxon>Bacillati</taxon>
        <taxon>Actinomycetota</taxon>
        <taxon>Actinomycetes</taxon>
        <taxon>Propionibacteriales</taxon>
        <taxon>Propionibacteriaceae</taxon>
        <taxon>Brooklawnia</taxon>
    </lineage>
</organism>
<keyword evidence="3" id="KW-1185">Reference proteome</keyword>
<dbReference type="AlphaFoldDB" id="A0AAN0MFF6"/>
<keyword evidence="1" id="KW-0472">Membrane</keyword>
<feature type="transmembrane region" description="Helical" evidence="1">
    <location>
        <begin position="12"/>
        <end position="32"/>
    </location>
</feature>
<sequence>MWWKRFFKMSLILAACMIPFSILLWLLGIGQWDLATKIPQGIFVCVIFGVSSATAFAYKDKREAAKR</sequence>
<reference evidence="2" key="1">
    <citation type="journal article" date="2024" name="Int. J. Syst. Evol. Microbiol.">
        <title>Brooklawnia propionicigenes sp. nov., a facultatively anaerobic, propionate-producing bacterium isolated from a methanogenic reactor treating waste from cattle farms.</title>
        <authorList>
            <person name="Akita Y."/>
            <person name="Ueki A."/>
            <person name="Tonouchi A."/>
            <person name="Sugawara Y."/>
            <person name="Honma S."/>
            <person name="Kaku N."/>
            <person name="Ueki K."/>
        </authorList>
    </citation>
    <scope>NUCLEOTIDE SEQUENCE</scope>
    <source>
        <strain evidence="2">SH051</strain>
    </source>
</reference>